<keyword evidence="1" id="KW-0175">Coiled coil</keyword>
<evidence type="ECO:0000313" key="2">
    <source>
        <dbReference type="EMBL" id="DAD70342.1"/>
    </source>
</evidence>
<name>A0A8S5LK23_9CAUD</name>
<dbReference type="EMBL" id="BK015863">
    <property type="protein sequence ID" value="DAD70342.1"/>
    <property type="molecule type" value="Genomic_DNA"/>
</dbReference>
<evidence type="ECO:0000256" key="1">
    <source>
        <dbReference type="SAM" id="Coils"/>
    </source>
</evidence>
<proteinExistence type="predicted"/>
<accession>A0A8S5LK23</accession>
<protein>
    <submittedName>
        <fullName evidence="2">Uncharacterized protein</fullName>
    </submittedName>
</protein>
<organism evidence="2">
    <name type="scientific">Siphoviridae sp. ctVsq1</name>
    <dbReference type="NCBI Taxonomy" id="2827577"/>
    <lineage>
        <taxon>Viruses</taxon>
        <taxon>Duplodnaviria</taxon>
        <taxon>Heunggongvirae</taxon>
        <taxon>Uroviricota</taxon>
        <taxon>Caudoviricetes</taxon>
    </lineage>
</organism>
<feature type="coiled-coil region" evidence="1">
    <location>
        <begin position="22"/>
        <end position="56"/>
    </location>
</feature>
<reference evidence="2" key="1">
    <citation type="journal article" date="2021" name="Proc. Natl. Acad. Sci. U.S.A.">
        <title>A Catalog of Tens of Thousands of Viruses from Human Metagenomes Reveals Hidden Associations with Chronic Diseases.</title>
        <authorList>
            <person name="Tisza M.J."/>
            <person name="Buck C.B."/>
        </authorList>
    </citation>
    <scope>NUCLEOTIDE SEQUENCE</scope>
    <source>
        <strain evidence="2">CtVsq1</strain>
    </source>
</reference>
<sequence>MNTSDKIINAISHNLANAIVEATKYSVLYEEANEENKRVNEEYQRVNELLSKFNNVLDSDQALKDLFDEASQKLEEGK</sequence>